<sequence>MLAGIWDEWHEDDEIIKSCTIRDYKTHPRSNAAYYKARRRLTVVSRDSERFFCFETANETYRR</sequence>
<dbReference type="EMBL" id="AP027370">
    <property type="protein sequence ID" value="BDY12395.1"/>
    <property type="molecule type" value="Genomic_DNA"/>
</dbReference>
<reference evidence="1 2" key="1">
    <citation type="submission" date="2023-03" db="EMBL/GenBank/DDBJ databases">
        <title>Description of Hydrogenimonas sp. ISO32.</title>
        <authorList>
            <person name="Mino S."/>
            <person name="Fukazawa S."/>
            <person name="Sawabe T."/>
        </authorList>
    </citation>
    <scope>NUCLEOTIDE SEQUENCE [LARGE SCALE GENOMIC DNA]</scope>
    <source>
        <strain evidence="1 2">ISO32</strain>
    </source>
</reference>
<accession>A0ABM8FLX3</accession>
<evidence type="ECO:0000313" key="2">
    <source>
        <dbReference type="Proteomes" id="UP001321445"/>
    </source>
</evidence>
<name>A0ABM8FLX3_9BACT</name>
<gene>
    <name evidence="1" type="ORF">HCR_07070</name>
</gene>
<proteinExistence type="predicted"/>
<dbReference type="Proteomes" id="UP001321445">
    <property type="component" value="Chromosome"/>
</dbReference>
<evidence type="ECO:0000313" key="1">
    <source>
        <dbReference type="EMBL" id="BDY12395.1"/>
    </source>
</evidence>
<protein>
    <submittedName>
        <fullName evidence="1">Uncharacterized protein</fullName>
    </submittedName>
</protein>
<organism evidence="1 2">
    <name type="scientific">Hydrogenimonas cancrithermarum</name>
    <dbReference type="NCBI Taxonomy" id="2993563"/>
    <lineage>
        <taxon>Bacteria</taxon>
        <taxon>Pseudomonadati</taxon>
        <taxon>Campylobacterota</taxon>
        <taxon>Epsilonproteobacteria</taxon>
        <taxon>Campylobacterales</taxon>
        <taxon>Hydrogenimonadaceae</taxon>
        <taxon>Hydrogenimonas</taxon>
    </lineage>
</organism>
<keyword evidence="2" id="KW-1185">Reference proteome</keyword>